<evidence type="ECO:0000313" key="2">
    <source>
        <dbReference type="EMBL" id="PXV68967.1"/>
    </source>
</evidence>
<organism evidence="2 3">
    <name type="scientific">Dysgonomonas alginatilytica</name>
    <dbReference type="NCBI Taxonomy" id="1605892"/>
    <lineage>
        <taxon>Bacteria</taxon>
        <taxon>Pseudomonadati</taxon>
        <taxon>Bacteroidota</taxon>
        <taxon>Bacteroidia</taxon>
        <taxon>Bacteroidales</taxon>
        <taxon>Dysgonomonadaceae</taxon>
        <taxon>Dysgonomonas</taxon>
    </lineage>
</organism>
<reference evidence="2 3" key="1">
    <citation type="submission" date="2018-03" db="EMBL/GenBank/DDBJ databases">
        <title>Genomic Encyclopedia of Archaeal and Bacterial Type Strains, Phase II (KMG-II): from individual species to whole genera.</title>
        <authorList>
            <person name="Goeker M."/>
        </authorList>
    </citation>
    <scope>NUCLEOTIDE SEQUENCE [LARGE SCALE GENOMIC DNA]</scope>
    <source>
        <strain evidence="2 3">DSM 100214</strain>
    </source>
</reference>
<dbReference type="Proteomes" id="UP000247973">
    <property type="component" value="Unassembled WGS sequence"/>
</dbReference>
<gene>
    <name evidence="2" type="ORF">CLV62_101233</name>
</gene>
<protein>
    <submittedName>
        <fullName evidence="2">Uncharacterized protein</fullName>
    </submittedName>
</protein>
<keyword evidence="3" id="KW-1185">Reference proteome</keyword>
<evidence type="ECO:0000313" key="3">
    <source>
        <dbReference type="Proteomes" id="UP000247973"/>
    </source>
</evidence>
<feature type="signal peptide" evidence="1">
    <location>
        <begin position="1"/>
        <end position="18"/>
    </location>
</feature>
<dbReference type="AlphaFoldDB" id="A0A2V3PTA4"/>
<proteinExistence type="predicted"/>
<comment type="caution">
    <text evidence="2">The sequence shown here is derived from an EMBL/GenBank/DDBJ whole genome shotgun (WGS) entry which is preliminary data.</text>
</comment>
<name>A0A2V3PTA4_9BACT</name>
<keyword evidence="1" id="KW-0732">Signal</keyword>
<evidence type="ECO:0000256" key="1">
    <source>
        <dbReference type="SAM" id="SignalP"/>
    </source>
</evidence>
<dbReference type="EMBL" id="QICL01000001">
    <property type="protein sequence ID" value="PXV68967.1"/>
    <property type="molecule type" value="Genomic_DNA"/>
</dbReference>
<sequence>MRYILYITLSALSIIANAQVSINTTNPLRGTLHIDAKGNNSTGSLNDAEPDDDLYINSEGNIALGHTNPISKVHLKSHITTRGAIKIEDGSQGNTKILKSDESGNASWGHAGEILTVIGNFGNGINPVIYDYSIYPSYLYTGTTLTLPPGQWLVTITLNLTIAGAPSTDYTGRAWIRSTFSDNTSGGFSPDIMGAHLMSGLVYSTGYGTLDGFIILNNRTNQSKTYYYMLSHCGLINLPQTTSLLNFAGSSSIENRMIAMKMKNN</sequence>
<dbReference type="OrthoDB" id="998061at2"/>
<feature type="chain" id="PRO_5015887594" evidence="1">
    <location>
        <begin position="19"/>
        <end position="265"/>
    </location>
</feature>
<accession>A0A2V3PTA4</accession>
<dbReference type="RefSeq" id="WP_110308939.1">
    <property type="nucleotide sequence ID" value="NZ_QICL01000001.1"/>
</dbReference>